<protein>
    <submittedName>
        <fullName evidence="2">Uncharacterized protein</fullName>
    </submittedName>
</protein>
<feature type="compositionally biased region" description="Basic and acidic residues" evidence="1">
    <location>
        <begin position="38"/>
        <end position="50"/>
    </location>
</feature>
<dbReference type="Proteomes" id="UP000813444">
    <property type="component" value="Unassembled WGS sequence"/>
</dbReference>
<gene>
    <name evidence="2" type="ORF">B0I35DRAFT_408902</name>
</gene>
<feature type="compositionally biased region" description="Low complexity" evidence="1">
    <location>
        <begin position="127"/>
        <end position="142"/>
    </location>
</feature>
<feature type="region of interest" description="Disordered" evidence="1">
    <location>
        <begin position="120"/>
        <end position="158"/>
    </location>
</feature>
<keyword evidence="3" id="KW-1185">Reference proteome</keyword>
<name>A0A8K0WRQ5_9HYPO</name>
<reference evidence="2" key="1">
    <citation type="journal article" date="2021" name="Nat. Commun.">
        <title>Genetic determinants of endophytism in the Arabidopsis root mycobiome.</title>
        <authorList>
            <person name="Mesny F."/>
            <person name="Miyauchi S."/>
            <person name="Thiergart T."/>
            <person name="Pickel B."/>
            <person name="Atanasova L."/>
            <person name="Karlsson M."/>
            <person name="Huettel B."/>
            <person name="Barry K.W."/>
            <person name="Haridas S."/>
            <person name="Chen C."/>
            <person name="Bauer D."/>
            <person name="Andreopoulos W."/>
            <person name="Pangilinan J."/>
            <person name="LaButti K."/>
            <person name="Riley R."/>
            <person name="Lipzen A."/>
            <person name="Clum A."/>
            <person name="Drula E."/>
            <person name="Henrissat B."/>
            <person name="Kohler A."/>
            <person name="Grigoriev I.V."/>
            <person name="Martin F.M."/>
            <person name="Hacquard S."/>
        </authorList>
    </citation>
    <scope>NUCLEOTIDE SEQUENCE</scope>
    <source>
        <strain evidence="2">MPI-CAGE-CH-0235</strain>
    </source>
</reference>
<accession>A0A8K0WRQ5</accession>
<evidence type="ECO:0000256" key="1">
    <source>
        <dbReference type="SAM" id="MobiDB-lite"/>
    </source>
</evidence>
<dbReference type="EMBL" id="JAGPNK010000006">
    <property type="protein sequence ID" value="KAH7320209.1"/>
    <property type="molecule type" value="Genomic_DNA"/>
</dbReference>
<evidence type="ECO:0000313" key="2">
    <source>
        <dbReference type="EMBL" id="KAH7320209.1"/>
    </source>
</evidence>
<comment type="caution">
    <text evidence="2">The sequence shown here is derived from an EMBL/GenBank/DDBJ whole genome shotgun (WGS) entry which is preliminary data.</text>
</comment>
<feature type="compositionally biased region" description="Low complexity" evidence="1">
    <location>
        <begin position="74"/>
        <end position="93"/>
    </location>
</feature>
<evidence type="ECO:0000313" key="3">
    <source>
        <dbReference type="Proteomes" id="UP000813444"/>
    </source>
</evidence>
<feature type="compositionally biased region" description="Acidic residues" evidence="1">
    <location>
        <begin position="58"/>
        <end position="69"/>
    </location>
</feature>
<organism evidence="2 3">
    <name type="scientific">Stachybotrys elegans</name>
    <dbReference type="NCBI Taxonomy" id="80388"/>
    <lineage>
        <taxon>Eukaryota</taxon>
        <taxon>Fungi</taxon>
        <taxon>Dikarya</taxon>
        <taxon>Ascomycota</taxon>
        <taxon>Pezizomycotina</taxon>
        <taxon>Sordariomycetes</taxon>
        <taxon>Hypocreomycetidae</taxon>
        <taxon>Hypocreales</taxon>
        <taxon>Stachybotryaceae</taxon>
        <taxon>Stachybotrys</taxon>
    </lineage>
</organism>
<feature type="region of interest" description="Disordered" evidence="1">
    <location>
        <begin position="36"/>
        <end position="95"/>
    </location>
</feature>
<dbReference type="AlphaFoldDB" id="A0A8K0WRQ5"/>
<proteinExistence type="predicted"/>
<sequence length="158" mass="17716">MYGSYGSYSSMSAMSAPMDITSSNLRAHDAACAFPSWPRRDSLSDSDRGSGRATSFLSDDDLFLSDPFEDDVRSISSSTSSSAVASPAVYSPPRMSDAELLAEMERERLQREYVRNIITEKERRRQQQAAAKRQHQQQQQRRSSPKRSPKTKLSAIVE</sequence>